<accession>A0A3P6V372</accession>
<name>A0A3P6V372_DIBLA</name>
<protein>
    <submittedName>
        <fullName evidence="1">Uncharacterized protein</fullName>
    </submittedName>
</protein>
<keyword evidence="2" id="KW-1185">Reference proteome</keyword>
<evidence type="ECO:0000313" key="2">
    <source>
        <dbReference type="Proteomes" id="UP000281553"/>
    </source>
</evidence>
<gene>
    <name evidence="1" type="ORF">DILT_LOCUS3901</name>
</gene>
<organism evidence="1 2">
    <name type="scientific">Dibothriocephalus latus</name>
    <name type="common">Fish tapeworm</name>
    <name type="synonym">Diphyllobothrium latum</name>
    <dbReference type="NCBI Taxonomy" id="60516"/>
    <lineage>
        <taxon>Eukaryota</taxon>
        <taxon>Metazoa</taxon>
        <taxon>Spiralia</taxon>
        <taxon>Lophotrochozoa</taxon>
        <taxon>Platyhelminthes</taxon>
        <taxon>Cestoda</taxon>
        <taxon>Eucestoda</taxon>
        <taxon>Diphyllobothriidea</taxon>
        <taxon>Diphyllobothriidae</taxon>
        <taxon>Dibothriocephalus</taxon>
    </lineage>
</organism>
<dbReference type="AlphaFoldDB" id="A0A3P6V372"/>
<reference evidence="1 2" key="1">
    <citation type="submission" date="2018-11" db="EMBL/GenBank/DDBJ databases">
        <authorList>
            <consortium name="Pathogen Informatics"/>
        </authorList>
    </citation>
    <scope>NUCLEOTIDE SEQUENCE [LARGE SCALE GENOMIC DNA]</scope>
</reference>
<dbReference type="EMBL" id="UYRU01044466">
    <property type="protein sequence ID" value="VDK86608.1"/>
    <property type="molecule type" value="Genomic_DNA"/>
</dbReference>
<proteinExistence type="predicted"/>
<evidence type="ECO:0000313" key="1">
    <source>
        <dbReference type="EMBL" id="VDK86608.1"/>
    </source>
</evidence>
<sequence>MHFQCFDFYRKRCGLFDDMKRNSRTYILTGGQCVEEVFRTGLPRPPATLCQTGFVCKCSQISEEEISRISVHLLLLLLLLPFASFTRFEQKCEVFVTANVRQNPALTNGLNDRQVL</sequence>
<dbReference type="Proteomes" id="UP000281553">
    <property type="component" value="Unassembled WGS sequence"/>
</dbReference>